<accession>A0A1X7VPF5</accession>
<protein>
    <submittedName>
        <fullName evidence="1">Uncharacterized protein</fullName>
    </submittedName>
</protein>
<reference evidence="1" key="1">
    <citation type="submission" date="2017-05" db="UniProtKB">
        <authorList>
            <consortium name="EnsemblMetazoa"/>
        </authorList>
    </citation>
    <scope>IDENTIFICATION</scope>
</reference>
<dbReference type="InParanoid" id="A0A1X7VPF5"/>
<sequence length="199" mass="22536">MDALAVVHLAVQVRAESIDLSNLDYAKVYYFVPLTRTGEKIVEVDAEALHVITSIDKSHIFKQAFFVTHILKFFTDAILMPCTKQKLNRCELHNAHDIATGYHHILPVDTLQCSACKMKFSGTQLKVWNDVLLKFPIPSHFKRNNCLSVKDIAWIASEVSKSHDADHDVVSELARSLEVDTRSLKQFDSKDIQVLSIVM</sequence>
<name>A0A1X7VPF5_AMPQE</name>
<organism evidence="1">
    <name type="scientific">Amphimedon queenslandica</name>
    <name type="common">Sponge</name>
    <dbReference type="NCBI Taxonomy" id="400682"/>
    <lineage>
        <taxon>Eukaryota</taxon>
        <taxon>Metazoa</taxon>
        <taxon>Porifera</taxon>
        <taxon>Demospongiae</taxon>
        <taxon>Heteroscleromorpha</taxon>
        <taxon>Haplosclerida</taxon>
        <taxon>Niphatidae</taxon>
        <taxon>Amphimedon</taxon>
    </lineage>
</organism>
<proteinExistence type="predicted"/>
<dbReference type="EnsemblMetazoa" id="Aqu2.1.41774_001">
    <property type="protein sequence ID" value="Aqu2.1.41774_001"/>
    <property type="gene ID" value="Aqu2.1.41774"/>
</dbReference>
<evidence type="ECO:0000313" key="1">
    <source>
        <dbReference type="EnsemblMetazoa" id="Aqu2.1.41774_001"/>
    </source>
</evidence>
<dbReference type="AlphaFoldDB" id="A0A1X7VPF5"/>